<organism evidence="1 2">
    <name type="scientific">Dethiosulfatarculus sandiegensis</name>
    <dbReference type="NCBI Taxonomy" id="1429043"/>
    <lineage>
        <taxon>Bacteria</taxon>
        <taxon>Pseudomonadati</taxon>
        <taxon>Thermodesulfobacteriota</taxon>
        <taxon>Desulfarculia</taxon>
        <taxon>Desulfarculales</taxon>
        <taxon>Desulfarculaceae</taxon>
        <taxon>Dethiosulfatarculus</taxon>
    </lineage>
</organism>
<dbReference type="RefSeq" id="WP_052515111.1">
    <property type="nucleotide sequence ID" value="NZ_AZAC01000014.1"/>
</dbReference>
<protein>
    <recommendedName>
        <fullName evidence="3">PBS lyase</fullName>
    </recommendedName>
</protein>
<gene>
    <name evidence="1" type="ORF">X474_12710</name>
</gene>
<dbReference type="PATRIC" id="fig|1429043.3.peg.2706"/>
<dbReference type="InParanoid" id="A0A0D2J6I2"/>
<dbReference type="SUPFAM" id="SSF48371">
    <property type="entry name" value="ARM repeat"/>
    <property type="match status" value="1"/>
</dbReference>
<reference evidence="1 2" key="1">
    <citation type="submission" date="2013-11" db="EMBL/GenBank/DDBJ databases">
        <title>Metagenomic analysis of a methanogenic consortium involved in long chain n-alkane degradation.</title>
        <authorList>
            <person name="Davidova I.A."/>
            <person name="Callaghan A.V."/>
            <person name="Wawrik B."/>
            <person name="Pruitt S."/>
            <person name="Marks C."/>
            <person name="Duncan K.E."/>
            <person name="Suflita J.M."/>
        </authorList>
    </citation>
    <scope>NUCLEOTIDE SEQUENCE [LARGE SCALE GENOMIC DNA]</scope>
    <source>
        <strain evidence="1 2">SPR</strain>
    </source>
</reference>
<evidence type="ECO:0008006" key="3">
    <source>
        <dbReference type="Google" id="ProtNLM"/>
    </source>
</evidence>
<dbReference type="AlphaFoldDB" id="A0A0D2J6I2"/>
<keyword evidence="2" id="KW-1185">Reference proteome</keyword>
<dbReference type="InterPro" id="IPR004155">
    <property type="entry name" value="PBS_lyase_HEAT"/>
</dbReference>
<evidence type="ECO:0000313" key="2">
    <source>
        <dbReference type="Proteomes" id="UP000032233"/>
    </source>
</evidence>
<name>A0A0D2J6I2_9BACT</name>
<dbReference type="Gene3D" id="1.25.10.10">
    <property type="entry name" value="Leucine-rich Repeat Variant"/>
    <property type="match status" value="1"/>
</dbReference>
<comment type="caution">
    <text evidence="1">The sequence shown here is derived from an EMBL/GenBank/DDBJ whole genome shotgun (WGS) entry which is preliminary data.</text>
</comment>
<dbReference type="Proteomes" id="UP000032233">
    <property type="component" value="Unassembled WGS sequence"/>
</dbReference>
<accession>A0A0D2J6I2</accession>
<sequence length="227" mass="25657">MRKTQLKKEIYRELSSKNWGQFPVLFKDQPPKAVLSCLCGIIRRRDLELRHRAARSFGLVIAELARRDLAEAREIMRRLVWSLNEESGGIGWGTSEAMGEAFFSSPVLADEFGKFLISYLDRTHNYLEFTLLRQGVAWGLGRWAQRDPSHLKEKGISTGLCELLTSSDPQLKAAAAWALGWLGDKKAINPLSGLLADSTRVLIWEQDRLEEKSLSSLTQNALDRINS</sequence>
<dbReference type="Pfam" id="PF13646">
    <property type="entry name" value="HEAT_2"/>
    <property type="match status" value="1"/>
</dbReference>
<dbReference type="InterPro" id="IPR054701">
    <property type="entry name" value="DVU0298-like"/>
</dbReference>
<proteinExistence type="predicted"/>
<dbReference type="InterPro" id="IPR016024">
    <property type="entry name" value="ARM-type_fold"/>
</dbReference>
<dbReference type="STRING" id="1429043.X474_12710"/>
<evidence type="ECO:0000313" key="1">
    <source>
        <dbReference type="EMBL" id="KIX13764.1"/>
    </source>
</evidence>
<dbReference type="OrthoDB" id="5430983at2"/>
<dbReference type="SMART" id="SM00567">
    <property type="entry name" value="EZ_HEAT"/>
    <property type="match status" value="2"/>
</dbReference>
<dbReference type="InterPro" id="IPR011989">
    <property type="entry name" value="ARM-like"/>
</dbReference>
<dbReference type="NCBIfam" id="NF045662">
    <property type="entry name" value="DVU0298_fam"/>
    <property type="match status" value="1"/>
</dbReference>
<dbReference type="EMBL" id="AZAC01000014">
    <property type="protein sequence ID" value="KIX13764.1"/>
    <property type="molecule type" value="Genomic_DNA"/>
</dbReference>